<keyword evidence="2" id="KW-0067">ATP-binding</keyword>
<dbReference type="InterPro" id="IPR014774">
    <property type="entry name" value="KaiC-like_dom"/>
</dbReference>
<feature type="domain" description="KaiC-like" evidence="1">
    <location>
        <begin position="59"/>
        <end position="193"/>
    </location>
</feature>
<proteinExistence type="predicted"/>
<dbReference type="PANTHER" id="PTHR30153:SF2">
    <property type="entry name" value="REPLICATIVE DNA HELICASE"/>
    <property type="match status" value="1"/>
</dbReference>
<dbReference type="InterPro" id="IPR027417">
    <property type="entry name" value="P-loop_NTPase"/>
</dbReference>
<dbReference type="EMBL" id="CP118247">
    <property type="protein sequence ID" value="WDR06021.1"/>
    <property type="molecule type" value="Genomic_DNA"/>
</dbReference>
<keyword evidence="2" id="KW-0547">Nucleotide-binding</keyword>
<dbReference type="RefSeq" id="WP_282211535.1">
    <property type="nucleotide sequence ID" value="NZ_CP118247.1"/>
</dbReference>
<keyword evidence="2" id="KW-0378">Hydrolase</keyword>
<dbReference type="Pfam" id="PF06745">
    <property type="entry name" value="ATPase"/>
    <property type="match status" value="1"/>
</dbReference>
<protein>
    <submittedName>
        <fullName evidence="2">DNA helicase</fullName>
    </submittedName>
</protein>
<dbReference type="Gene3D" id="3.40.50.300">
    <property type="entry name" value="P-loop containing nucleotide triphosphate hydrolases"/>
    <property type="match status" value="1"/>
</dbReference>
<keyword evidence="3" id="KW-1185">Reference proteome</keyword>
<gene>
    <name evidence="2" type="ORF">PSQ90_00715</name>
</gene>
<dbReference type="SUPFAM" id="SSF52540">
    <property type="entry name" value="P-loop containing nucleoside triphosphate hydrolases"/>
    <property type="match status" value="1"/>
</dbReference>
<accession>A0ABY7YXD1</accession>
<evidence type="ECO:0000259" key="1">
    <source>
        <dbReference type="Pfam" id="PF06745"/>
    </source>
</evidence>
<sequence>MRLSAPIFKLKRQARLMARGRNIPLHDALDSVAIAEGFRSWSHLASKMPTGRASDQIIAALNAGDVVLLGGRPGQGKTLLGLEIAASASRMGRRGIFFTLEFNESDVLSHYNALGIDIGELASPPIIDTSNDICASHIVDRLGNTANDVIAVVDYLQILDQKRSHPDLGEQVEILRAHAKKHGSIVVLISQVDRSFELGNKRVPDLNDVRLPNPVDMNLFDKTCFVHEGKLQMADVG</sequence>
<organism evidence="2 3">
    <name type="scientific">Devosia rhodophyticola</name>
    <dbReference type="NCBI Taxonomy" id="3026423"/>
    <lineage>
        <taxon>Bacteria</taxon>
        <taxon>Pseudomonadati</taxon>
        <taxon>Pseudomonadota</taxon>
        <taxon>Alphaproteobacteria</taxon>
        <taxon>Hyphomicrobiales</taxon>
        <taxon>Devosiaceae</taxon>
        <taxon>Devosia</taxon>
    </lineage>
</organism>
<name>A0ABY7YXD1_9HYPH</name>
<reference evidence="2 3" key="1">
    <citation type="submission" date="2023-02" db="EMBL/GenBank/DDBJ databases">
        <title>Devosia chondri sp. nov., isolated from the phycosphere of marine algae.</title>
        <authorList>
            <person name="Kim J.M."/>
            <person name="Lee J.K."/>
            <person name="Choi B.J."/>
            <person name="Bayburt H."/>
            <person name="Jeon C.O."/>
        </authorList>
    </citation>
    <scope>NUCLEOTIDE SEQUENCE [LARGE SCALE GENOMIC DNA]</scope>
    <source>
        <strain evidence="2 3">G2-5</strain>
    </source>
</reference>
<evidence type="ECO:0000313" key="3">
    <source>
        <dbReference type="Proteomes" id="UP001222118"/>
    </source>
</evidence>
<evidence type="ECO:0000313" key="2">
    <source>
        <dbReference type="EMBL" id="WDR06021.1"/>
    </source>
</evidence>
<dbReference type="PANTHER" id="PTHR30153">
    <property type="entry name" value="REPLICATIVE DNA HELICASE DNAB"/>
    <property type="match status" value="1"/>
</dbReference>
<dbReference type="Proteomes" id="UP001222118">
    <property type="component" value="Chromosome"/>
</dbReference>
<dbReference type="GO" id="GO:0004386">
    <property type="term" value="F:helicase activity"/>
    <property type="evidence" value="ECO:0007669"/>
    <property type="project" value="UniProtKB-KW"/>
</dbReference>
<keyword evidence="2" id="KW-0347">Helicase</keyword>
<dbReference type="NCBIfam" id="NF004629">
    <property type="entry name" value="PRK05973.1"/>
    <property type="match status" value="1"/>
</dbReference>